<feature type="region of interest" description="Disordered" evidence="3">
    <location>
        <begin position="437"/>
        <end position="466"/>
    </location>
</feature>
<keyword evidence="9" id="KW-1185">Reference proteome</keyword>
<comment type="caution">
    <text evidence="8">The sequence shown here is derived from an EMBL/GenBank/DDBJ whole genome shotgun (WGS) entry which is preliminary data.</text>
</comment>
<dbReference type="InterPro" id="IPR025761">
    <property type="entry name" value="FFD_box"/>
</dbReference>
<feature type="domain" description="DFDF" evidence="4">
    <location>
        <begin position="406"/>
        <end position="442"/>
    </location>
</feature>
<dbReference type="OrthoDB" id="21539at2759"/>
<evidence type="ECO:0000256" key="2">
    <source>
        <dbReference type="PROSITE-ProRule" id="PRU00869"/>
    </source>
</evidence>
<dbReference type="PROSITE" id="PS51536">
    <property type="entry name" value="TFG"/>
    <property type="match status" value="1"/>
</dbReference>
<dbReference type="Pfam" id="PF12701">
    <property type="entry name" value="LSM14"/>
    <property type="match status" value="1"/>
</dbReference>
<dbReference type="PROSITE" id="PS52002">
    <property type="entry name" value="SM"/>
    <property type="match status" value="1"/>
</dbReference>
<evidence type="ECO:0000259" key="7">
    <source>
        <dbReference type="PROSITE" id="PS52002"/>
    </source>
</evidence>
<evidence type="ECO:0000259" key="5">
    <source>
        <dbReference type="PROSITE" id="PS51513"/>
    </source>
</evidence>
<feature type="region of interest" description="Disordered" evidence="3">
    <location>
        <begin position="491"/>
        <end position="564"/>
    </location>
</feature>
<dbReference type="CDD" id="cd01736">
    <property type="entry name" value="LSm14_N"/>
    <property type="match status" value="1"/>
</dbReference>
<feature type="domain" description="Sm" evidence="7">
    <location>
        <begin position="1"/>
        <end position="79"/>
    </location>
</feature>
<dbReference type="PANTHER" id="PTHR13586">
    <property type="entry name" value="SCD6 PROTEIN-RELATED"/>
    <property type="match status" value="1"/>
</dbReference>
<feature type="compositionally biased region" description="Basic and acidic residues" evidence="3">
    <location>
        <begin position="491"/>
        <end position="511"/>
    </location>
</feature>
<feature type="domain" description="TFG box profile" evidence="6">
    <location>
        <begin position="498"/>
        <end position="518"/>
    </location>
</feature>
<feature type="compositionally biased region" description="Low complexity" evidence="3">
    <location>
        <begin position="333"/>
        <end position="346"/>
    </location>
</feature>
<reference evidence="8" key="1">
    <citation type="submission" date="2020-04" db="EMBL/GenBank/DDBJ databases">
        <title>Genome Assembly and Annotation of Botryosphaeria dothidea sdau 11-99, a Latent Pathogen of Apple Fruit Ring Rot in China.</title>
        <authorList>
            <person name="Yu C."/>
            <person name="Diao Y."/>
            <person name="Lu Q."/>
            <person name="Zhao J."/>
            <person name="Cui S."/>
            <person name="Peng C."/>
            <person name="He B."/>
            <person name="Liu H."/>
        </authorList>
    </citation>
    <scope>NUCLEOTIDE SEQUENCE [LARGE SCALE GENOMIC DNA]</scope>
    <source>
        <strain evidence="8">Sdau11-99</strain>
    </source>
</reference>
<feature type="short sequence motif" description="FFD box" evidence="1">
    <location>
        <begin position="471"/>
        <end position="487"/>
    </location>
</feature>
<dbReference type="SMART" id="SM01199">
    <property type="entry name" value="FDF"/>
    <property type="match status" value="1"/>
</dbReference>
<evidence type="ECO:0000313" key="9">
    <source>
        <dbReference type="Proteomes" id="UP000572817"/>
    </source>
</evidence>
<feature type="compositionally biased region" description="Basic residues" evidence="3">
    <location>
        <begin position="526"/>
        <end position="536"/>
    </location>
</feature>
<proteinExistence type="predicted"/>
<dbReference type="InterPro" id="IPR047575">
    <property type="entry name" value="Sm"/>
</dbReference>
<name>A0A8H4J5Z7_9PEZI</name>
<evidence type="ECO:0000259" key="4">
    <source>
        <dbReference type="PROSITE" id="PS51512"/>
    </source>
</evidence>
<dbReference type="InterPro" id="IPR025609">
    <property type="entry name" value="Lsm14-like_N"/>
</dbReference>
<feature type="short sequence motif" description="TFG box" evidence="2">
    <location>
        <begin position="498"/>
        <end position="518"/>
    </location>
</feature>
<dbReference type="GO" id="GO:0034063">
    <property type="term" value="P:stress granule assembly"/>
    <property type="evidence" value="ECO:0007669"/>
    <property type="project" value="TreeGrafter"/>
</dbReference>
<feature type="region of interest" description="Disordered" evidence="3">
    <location>
        <begin position="80"/>
        <end position="423"/>
    </location>
</feature>
<evidence type="ECO:0008006" key="10">
    <source>
        <dbReference type="Google" id="ProtNLM"/>
    </source>
</evidence>
<dbReference type="InterPro" id="IPR025768">
    <property type="entry name" value="TFG_box"/>
</dbReference>
<feature type="compositionally biased region" description="Polar residues" evidence="3">
    <location>
        <begin position="102"/>
        <end position="113"/>
    </location>
</feature>
<feature type="compositionally biased region" description="Pro residues" evidence="3">
    <location>
        <begin position="211"/>
        <end position="225"/>
    </location>
</feature>
<evidence type="ECO:0000259" key="6">
    <source>
        <dbReference type="PROSITE" id="PS51536"/>
    </source>
</evidence>
<dbReference type="GO" id="GO:0033962">
    <property type="term" value="P:P-body assembly"/>
    <property type="evidence" value="ECO:0007669"/>
    <property type="project" value="TreeGrafter"/>
</dbReference>
<dbReference type="Gene3D" id="2.30.30.100">
    <property type="match status" value="1"/>
</dbReference>
<feature type="domain" description="FFD box profile" evidence="5">
    <location>
        <begin position="471"/>
        <end position="487"/>
    </location>
</feature>
<feature type="compositionally biased region" description="Pro residues" evidence="3">
    <location>
        <begin position="181"/>
        <end position="202"/>
    </location>
</feature>
<feature type="compositionally biased region" description="Low complexity" evidence="3">
    <location>
        <begin position="234"/>
        <end position="252"/>
    </location>
</feature>
<feature type="compositionally biased region" description="Pro residues" evidence="3">
    <location>
        <begin position="115"/>
        <end position="137"/>
    </location>
</feature>
<dbReference type="EMBL" id="WWBZ02000001">
    <property type="protein sequence ID" value="KAF4313259.1"/>
    <property type="molecule type" value="Genomic_DNA"/>
</dbReference>
<dbReference type="AlphaFoldDB" id="A0A8H4J5Z7"/>
<dbReference type="GO" id="GO:0000932">
    <property type="term" value="C:P-body"/>
    <property type="evidence" value="ECO:0007669"/>
    <property type="project" value="TreeGrafter"/>
</dbReference>
<protein>
    <recommendedName>
        <fullName evidence="10">G2 m phase checkpoint control protein</fullName>
    </recommendedName>
</protein>
<sequence>MSEYIGARISLISKSDIRYVGTLHEINSESSTVALENVTSFGTEGRRNGEDEIAASDNIYEYIVFRGSDVKDLRIEDKVEQPKAAPPPMPNDPAILGAARPAQSTPQSNQQTAPPNFPNPQHFNPPYPTSGPGPYPPFQNTHFGPPGAYPGVPGGPGGPGGPPRGPGGPGGFPGYPGMPYGAPPGWYPPPGQGFPPGPPGPFSPHSNQMPIGPPGQGPKPGPPGPGKEQNPVEADAAPKSAEAKSKSSTPAPGKAPTPPVESKPDTAAALAPAQPNASAAPPTGPKAAPTGPKNGRIVPVVPLATPGQRSVAPAAASHAAHAGANPPQQYRDATQAATAAVAAAMAKLKPQAGGAQPQSGDVAIQNLTQKVAEMRADDKARHGKGPSASGFAGQRGRGPRRGSGRDQHNKIEVPGTDFDFESSNAKFNKQDLVKEAIATGSPLGTPAEEDAPNGAANGTASEKESVVIPTATYNKSSSFFDNISSELKDREEARGKLGGHEFRTEERRKNLETFGQGSVDNYRGGFRGRGRGRGFRGGRGYGRGRGGGGRGRAPGAPTAEAGAI</sequence>
<dbReference type="Pfam" id="PF09532">
    <property type="entry name" value="FDF"/>
    <property type="match status" value="1"/>
</dbReference>
<dbReference type="PROSITE" id="PS51513">
    <property type="entry name" value="FFD"/>
    <property type="match status" value="1"/>
</dbReference>
<accession>A0A8H4J5Z7</accession>
<dbReference type="GO" id="GO:0003729">
    <property type="term" value="F:mRNA binding"/>
    <property type="evidence" value="ECO:0007669"/>
    <property type="project" value="TreeGrafter"/>
</dbReference>
<gene>
    <name evidence="8" type="ORF">GTA08_BOTSDO00058</name>
</gene>
<feature type="compositionally biased region" description="Low complexity" evidence="3">
    <location>
        <begin position="265"/>
        <end position="293"/>
    </location>
</feature>
<feature type="compositionally biased region" description="Low complexity" evidence="3">
    <location>
        <begin position="312"/>
        <end position="324"/>
    </location>
</feature>
<evidence type="ECO:0000313" key="8">
    <source>
        <dbReference type="EMBL" id="KAF4313259.1"/>
    </source>
</evidence>
<feature type="compositionally biased region" description="Gly residues" evidence="3">
    <location>
        <begin position="537"/>
        <end position="552"/>
    </location>
</feature>
<evidence type="ECO:0000256" key="1">
    <source>
        <dbReference type="PROSITE-ProRule" id="PRU00846"/>
    </source>
</evidence>
<organism evidence="8 9">
    <name type="scientific">Botryosphaeria dothidea</name>
    <dbReference type="NCBI Taxonomy" id="55169"/>
    <lineage>
        <taxon>Eukaryota</taxon>
        <taxon>Fungi</taxon>
        <taxon>Dikarya</taxon>
        <taxon>Ascomycota</taxon>
        <taxon>Pezizomycotina</taxon>
        <taxon>Dothideomycetes</taxon>
        <taxon>Dothideomycetes incertae sedis</taxon>
        <taxon>Botryosphaeriales</taxon>
        <taxon>Botryosphaeriaceae</taxon>
        <taxon>Botryosphaeria</taxon>
    </lineage>
</organism>
<dbReference type="InterPro" id="IPR019050">
    <property type="entry name" value="FDF_dom"/>
</dbReference>
<dbReference type="InterPro" id="IPR010920">
    <property type="entry name" value="LSM_dom_sf"/>
</dbReference>
<dbReference type="PANTHER" id="PTHR13586:SF0">
    <property type="entry name" value="TRAILER HITCH, ISOFORM H"/>
    <property type="match status" value="1"/>
</dbReference>
<evidence type="ECO:0000256" key="3">
    <source>
        <dbReference type="SAM" id="MobiDB-lite"/>
    </source>
</evidence>
<dbReference type="PROSITE" id="PS51512">
    <property type="entry name" value="DFDF"/>
    <property type="match status" value="1"/>
</dbReference>
<dbReference type="Proteomes" id="UP000572817">
    <property type="component" value="Unassembled WGS sequence"/>
</dbReference>
<dbReference type="InterPro" id="IPR025762">
    <property type="entry name" value="DFDF"/>
</dbReference>
<dbReference type="SMART" id="SM01271">
    <property type="entry name" value="LSM14"/>
    <property type="match status" value="1"/>
</dbReference>
<dbReference type="SUPFAM" id="SSF50182">
    <property type="entry name" value="Sm-like ribonucleoproteins"/>
    <property type="match status" value="1"/>
</dbReference>